<dbReference type="EMBL" id="DRIG01000031">
    <property type="protein sequence ID" value="HEC78075.1"/>
    <property type="molecule type" value="Genomic_DNA"/>
</dbReference>
<feature type="transmembrane region" description="Helical" evidence="1">
    <location>
        <begin position="251"/>
        <end position="271"/>
    </location>
</feature>
<feature type="transmembrane region" description="Helical" evidence="1">
    <location>
        <begin position="125"/>
        <end position="150"/>
    </location>
</feature>
<feature type="transmembrane region" description="Helical" evidence="1">
    <location>
        <begin position="170"/>
        <end position="193"/>
    </location>
</feature>
<keyword evidence="3" id="KW-0482">Metalloprotease</keyword>
<evidence type="ECO:0000259" key="2">
    <source>
        <dbReference type="Pfam" id="PF02517"/>
    </source>
</evidence>
<accession>A0A9C9ELB4</accession>
<feature type="transmembrane region" description="Helical" evidence="1">
    <location>
        <begin position="49"/>
        <end position="66"/>
    </location>
</feature>
<evidence type="ECO:0000313" key="3">
    <source>
        <dbReference type="EMBL" id="HEC78075.1"/>
    </source>
</evidence>
<dbReference type="InterPro" id="IPR003675">
    <property type="entry name" value="Rce1/LyrA-like_dom"/>
</dbReference>
<feature type="transmembrane region" description="Helical" evidence="1">
    <location>
        <begin position="86"/>
        <end position="104"/>
    </location>
</feature>
<dbReference type="GO" id="GO:0004175">
    <property type="term" value="F:endopeptidase activity"/>
    <property type="evidence" value="ECO:0007669"/>
    <property type="project" value="UniProtKB-ARBA"/>
</dbReference>
<evidence type="ECO:0000256" key="1">
    <source>
        <dbReference type="SAM" id="Phobius"/>
    </source>
</evidence>
<dbReference type="InterPro" id="IPR052710">
    <property type="entry name" value="CAAX_protease"/>
</dbReference>
<organism evidence="3 4">
    <name type="scientific">candidate division WOR-3 bacterium</name>
    <dbReference type="NCBI Taxonomy" id="2052148"/>
    <lineage>
        <taxon>Bacteria</taxon>
        <taxon>Bacteria division WOR-3</taxon>
    </lineage>
</organism>
<dbReference type="GO" id="GO:0080120">
    <property type="term" value="P:CAAX-box protein maturation"/>
    <property type="evidence" value="ECO:0007669"/>
    <property type="project" value="UniProtKB-ARBA"/>
</dbReference>
<dbReference type="PANTHER" id="PTHR36435">
    <property type="entry name" value="SLR1288 PROTEIN"/>
    <property type="match status" value="1"/>
</dbReference>
<evidence type="ECO:0000313" key="4">
    <source>
        <dbReference type="Proteomes" id="UP000885826"/>
    </source>
</evidence>
<dbReference type="Pfam" id="PF02517">
    <property type="entry name" value="Rce1-like"/>
    <property type="match status" value="1"/>
</dbReference>
<keyword evidence="3" id="KW-0645">Protease</keyword>
<keyword evidence="1" id="KW-1133">Transmembrane helix</keyword>
<name>A0A9C9ELB4_UNCW3</name>
<proteinExistence type="predicted"/>
<sequence>MRVIMIPRWGGLCGWIPGHNSLMMKDYSAMKSIPLMQANKKESVQKNKYFPGFIQAVGLIILVYLLPSILLVTTKYLVNISLYNNFIFRTIVTIVSFSVVLFFFRRHIGMQINWSIIFRHIKTSSFILIVTSIIGIIILSAGINYIIQYLFNKLGYIHNPYDYLMSKSFIFFYITIVIIFPVLEELFFSGLILPGFIRRYSTSKALILISILFCFSHKNLYQLPGAFLLRLFISWLFIKSNSLVPCISAHVLSNLLTVIALRFVFVFPDYLLLPDYVSGWMIVGVGCGCVAIGTWFLSHKKIIMREYPMDGSAKVNIMKL</sequence>
<dbReference type="AlphaFoldDB" id="A0A9C9ELB4"/>
<feature type="domain" description="CAAX prenyl protease 2/Lysostaphin resistance protein A-like" evidence="2">
    <location>
        <begin position="168"/>
        <end position="256"/>
    </location>
</feature>
<feature type="transmembrane region" description="Helical" evidence="1">
    <location>
        <begin position="277"/>
        <end position="297"/>
    </location>
</feature>
<dbReference type="PANTHER" id="PTHR36435:SF1">
    <property type="entry name" value="CAAX AMINO TERMINAL PROTEASE FAMILY PROTEIN"/>
    <property type="match status" value="1"/>
</dbReference>
<dbReference type="GO" id="GO:0008237">
    <property type="term" value="F:metallopeptidase activity"/>
    <property type="evidence" value="ECO:0007669"/>
    <property type="project" value="UniProtKB-KW"/>
</dbReference>
<keyword evidence="3" id="KW-0378">Hydrolase</keyword>
<keyword evidence="1" id="KW-0812">Transmembrane</keyword>
<reference evidence="3" key="1">
    <citation type="journal article" date="2020" name="mSystems">
        <title>Genome- and Community-Level Interaction Insights into Carbon Utilization and Element Cycling Functions of Hydrothermarchaeota in Hydrothermal Sediment.</title>
        <authorList>
            <person name="Zhou Z."/>
            <person name="Liu Y."/>
            <person name="Xu W."/>
            <person name="Pan J."/>
            <person name="Luo Z.H."/>
            <person name="Li M."/>
        </authorList>
    </citation>
    <scope>NUCLEOTIDE SEQUENCE</scope>
    <source>
        <strain evidence="3">HyVt-388</strain>
    </source>
</reference>
<keyword evidence="1" id="KW-0472">Membrane</keyword>
<protein>
    <submittedName>
        <fullName evidence="3">CPBP family intramembrane metalloprotease</fullName>
    </submittedName>
</protein>
<dbReference type="Proteomes" id="UP000885826">
    <property type="component" value="Unassembled WGS sequence"/>
</dbReference>
<gene>
    <name evidence="3" type="ORF">ENI34_02910</name>
</gene>
<comment type="caution">
    <text evidence="3">The sequence shown here is derived from an EMBL/GenBank/DDBJ whole genome shotgun (WGS) entry which is preliminary data.</text>
</comment>